<sequence length="200" mass="22405">MTIEKVNEIEIINLSITGNVYFNNSKKITINNVSIKGYINSNFDKINNENVKISNFIYNTSNYSSNVCVSLGGNVEIENSKFYGSSSCQERLFDFNGLDKYKLSIKNSYFSGEYGCPCLQVNNSTNSYIEDSIIEKAFSPYGSTGGAGIRMAYSHGKISNTTFKDIISYPNGGAFSLFNNYELFADHLNIYNTTSLYMVF</sequence>
<organism evidence="1 2">
    <name type="scientific">Neocallimastix californiae</name>
    <dbReference type="NCBI Taxonomy" id="1754190"/>
    <lineage>
        <taxon>Eukaryota</taxon>
        <taxon>Fungi</taxon>
        <taxon>Fungi incertae sedis</taxon>
        <taxon>Chytridiomycota</taxon>
        <taxon>Chytridiomycota incertae sedis</taxon>
        <taxon>Neocallimastigomycetes</taxon>
        <taxon>Neocallimastigales</taxon>
        <taxon>Neocallimastigaceae</taxon>
        <taxon>Neocallimastix</taxon>
    </lineage>
</organism>
<protein>
    <recommendedName>
        <fullName evidence="3">Right handed beta helix domain-containing protein</fullName>
    </recommendedName>
</protein>
<evidence type="ECO:0008006" key="3">
    <source>
        <dbReference type="Google" id="ProtNLM"/>
    </source>
</evidence>
<evidence type="ECO:0000313" key="1">
    <source>
        <dbReference type="EMBL" id="ORY43570.1"/>
    </source>
</evidence>
<dbReference type="STRING" id="1754190.A0A1Y2C960"/>
<dbReference type="Proteomes" id="UP000193920">
    <property type="component" value="Unassembled WGS sequence"/>
</dbReference>
<accession>A0A1Y2C960</accession>
<gene>
    <name evidence="1" type="ORF">LY90DRAFT_509814</name>
</gene>
<dbReference type="EMBL" id="MCOG01000116">
    <property type="protein sequence ID" value="ORY43570.1"/>
    <property type="molecule type" value="Genomic_DNA"/>
</dbReference>
<keyword evidence="2" id="KW-1185">Reference proteome</keyword>
<dbReference type="InterPro" id="IPR011050">
    <property type="entry name" value="Pectin_lyase_fold/virulence"/>
</dbReference>
<dbReference type="SUPFAM" id="SSF51126">
    <property type="entry name" value="Pectin lyase-like"/>
    <property type="match status" value="1"/>
</dbReference>
<proteinExistence type="predicted"/>
<name>A0A1Y2C960_9FUNG</name>
<reference evidence="1 2" key="1">
    <citation type="submission" date="2016-08" db="EMBL/GenBank/DDBJ databases">
        <title>A Parts List for Fungal Cellulosomes Revealed by Comparative Genomics.</title>
        <authorList>
            <consortium name="DOE Joint Genome Institute"/>
            <person name="Haitjema C.H."/>
            <person name="Gilmore S.P."/>
            <person name="Henske J.K."/>
            <person name="Solomon K.V."/>
            <person name="De Groot R."/>
            <person name="Kuo A."/>
            <person name="Mondo S.J."/>
            <person name="Salamov A.A."/>
            <person name="Labutti K."/>
            <person name="Zhao Z."/>
            <person name="Chiniquy J."/>
            <person name="Barry K."/>
            <person name="Brewer H.M."/>
            <person name="Purvine S.O."/>
            <person name="Wright A.T."/>
            <person name="Boxma B."/>
            <person name="Van Alen T."/>
            <person name="Hackstein J.H."/>
            <person name="Baker S.E."/>
            <person name="Grigoriev I.V."/>
            <person name="O'Malley M.A."/>
        </authorList>
    </citation>
    <scope>NUCLEOTIDE SEQUENCE [LARGE SCALE GENOMIC DNA]</scope>
    <source>
        <strain evidence="1 2">G1</strain>
    </source>
</reference>
<dbReference type="AlphaFoldDB" id="A0A1Y2C960"/>
<dbReference type="OrthoDB" id="10461993at2759"/>
<comment type="caution">
    <text evidence="1">The sequence shown here is derived from an EMBL/GenBank/DDBJ whole genome shotgun (WGS) entry which is preliminary data.</text>
</comment>
<evidence type="ECO:0000313" key="2">
    <source>
        <dbReference type="Proteomes" id="UP000193920"/>
    </source>
</evidence>